<comment type="caution">
    <text evidence="12">The sequence shown here is derived from an EMBL/GenBank/DDBJ whole genome shotgun (WGS) entry which is preliminary data.</text>
</comment>
<feature type="chain" id="PRO_5007890059" evidence="9">
    <location>
        <begin position="22"/>
        <end position="584"/>
    </location>
</feature>
<dbReference type="Gene3D" id="3.50.50.60">
    <property type="entry name" value="FAD/NAD(P)-binding domain"/>
    <property type="match status" value="1"/>
</dbReference>
<evidence type="ECO:0000256" key="8">
    <source>
        <dbReference type="RuleBase" id="RU003968"/>
    </source>
</evidence>
<evidence type="ECO:0000256" key="7">
    <source>
        <dbReference type="PIRSR" id="PIRSR000137-2"/>
    </source>
</evidence>
<keyword evidence="5" id="KW-0560">Oxidoreductase</keyword>
<name>A0A167LYR0_CORFA</name>
<organism evidence="12 13">
    <name type="scientific">Cordyceps fumosorosea (strain ARSEF 2679)</name>
    <name type="common">Isaria fumosorosea</name>
    <dbReference type="NCBI Taxonomy" id="1081104"/>
    <lineage>
        <taxon>Eukaryota</taxon>
        <taxon>Fungi</taxon>
        <taxon>Dikarya</taxon>
        <taxon>Ascomycota</taxon>
        <taxon>Pezizomycotina</taxon>
        <taxon>Sordariomycetes</taxon>
        <taxon>Hypocreomycetidae</taxon>
        <taxon>Hypocreales</taxon>
        <taxon>Cordycipitaceae</taxon>
        <taxon>Cordyceps</taxon>
    </lineage>
</organism>
<feature type="binding site" evidence="7">
    <location>
        <position position="107"/>
    </location>
    <ligand>
        <name>FAD</name>
        <dbReference type="ChEBI" id="CHEBI:57692"/>
    </ligand>
</feature>
<feature type="binding site" evidence="7">
    <location>
        <position position="253"/>
    </location>
    <ligand>
        <name>FAD</name>
        <dbReference type="ChEBI" id="CHEBI:57692"/>
    </ligand>
</feature>
<proteinExistence type="inferred from homology"/>
<dbReference type="GeneID" id="30024928"/>
<evidence type="ECO:0000259" key="11">
    <source>
        <dbReference type="PROSITE" id="PS00624"/>
    </source>
</evidence>
<keyword evidence="3 8" id="KW-0285">Flavoprotein</keyword>
<sequence length="584" mass="63253">MRLPQMLAAIAGLLLTNSAVAEPVDYIIVGGGTSGLLLANRLSRDPGTTVTVIDPGSDERQNAVVKSPNDWLQILSSYVAEQHVSVNQPHANNRKLTFYSGRGIGGTSLINGMTYIRGDATEFDSWEKLGNKGWNWETMMKYYKTLEDFVAPQEWQVDAGATFDPQVHGTAGDIHTCFNPRLLNGSWYAATVEAWSSLDVSKIKDVNSGSVRGFDVWPQTIDAKTNTRWDAASAFYWPISDSRANLKLINGTVTKLLWDDAKTERDGARASGVEYTSAEGDVLQLRAKEQIILAAGALKTPLILESSGIGQSARLEEHGIPVIVDLPGVGENLVDNPLVPYVYKSDFSTDGYTPYSTFLTARQLFGDATSDQASSVRAAIPQWAQQVVDRSNGALNVSAIETLMTLQHDLIFRQNATIVEVVQAAQAGALSGAAWNLLPFSRGSVHVSANGPAIDPRFLAVDYDLESTVAIGKVVRAFYNSSRIRPHVTGYLNPSAEQLPENASEEDWRRFVPGAVGPNNHPLGTASMMARELGGVVDAKLKVYGTANVRVVDASTVPTQLSGHLTATIYAIAERASEFILHKC</sequence>
<dbReference type="InterPro" id="IPR012132">
    <property type="entry name" value="GMC_OxRdtase"/>
</dbReference>
<evidence type="ECO:0000313" key="12">
    <source>
        <dbReference type="EMBL" id="OAA53697.1"/>
    </source>
</evidence>
<dbReference type="STRING" id="1081104.A0A167LYR0"/>
<feature type="active site" description="Proton donor" evidence="6">
    <location>
        <position position="521"/>
    </location>
</feature>
<dbReference type="GO" id="GO:0016614">
    <property type="term" value="F:oxidoreductase activity, acting on CH-OH group of donors"/>
    <property type="evidence" value="ECO:0007669"/>
    <property type="project" value="InterPro"/>
</dbReference>
<dbReference type="SUPFAM" id="SSF51905">
    <property type="entry name" value="FAD/NAD(P)-binding domain"/>
    <property type="match status" value="1"/>
</dbReference>
<dbReference type="PANTHER" id="PTHR11552:SF201">
    <property type="entry name" value="GLUCOSE-METHANOL-CHOLINE OXIDOREDUCTASE N-TERMINAL DOMAIN-CONTAINING PROTEIN"/>
    <property type="match status" value="1"/>
</dbReference>
<evidence type="ECO:0000313" key="13">
    <source>
        <dbReference type="Proteomes" id="UP000076744"/>
    </source>
</evidence>
<dbReference type="Gene3D" id="4.10.450.10">
    <property type="entry name" value="Glucose Oxidase, domain 2"/>
    <property type="match status" value="1"/>
</dbReference>
<dbReference type="InterPro" id="IPR007867">
    <property type="entry name" value="GMC_OxRtase_C"/>
</dbReference>
<keyword evidence="13" id="KW-1185">Reference proteome</keyword>
<accession>A0A167LYR0</accession>
<evidence type="ECO:0000256" key="4">
    <source>
        <dbReference type="ARBA" id="ARBA00022827"/>
    </source>
</evidence>
<evidence type="ECO:0000259" key="10">
    <source>
        <dbReference type="PROSITE" id="PS00623"/>
    </source>
</evidence>
<dbReference type="PIRSF" id="PIRSF000137">
    <property type="entry name" value="Alcohol_oxidase"/>
    <property type="match status" value="1"/>
</dbReference>
<evidence type="ECO:0000256" key="5">
    <source>
        <dbReference type="ARBA" id="ARBA00023002"/>
    </source>
</evidence>
<dbReference type="GO" id="GO:0050660">
    <property type="term" value="F:flavin adenine dinucleotide binding"/>
    <property type="evidence" value="ECO:0007669"/>
    <property type="project" value="InterPro"/>
</dbReference>
<dbReference type="Pfam" id="PF05199">
    <property type="entry name" value="GMC_oxred_C"/>
    <property type="match status" value="1"/>
</dbReference>
<keyword evidence="9" id="KW-0732">Signal</keyword>
<dbReference type="PROSITE" id="PS00624">
    <property type="entry name" value="GMC_OXRED_2"/>
    <property type="match status" value="1"/>
</dbReference>
<reference evidence="12 13" key="1">
    <citation type="journal article" date="2016" name="Genome Biol. Evol.">
        <title>Divergent and convergent evolution of fungal pathogenicity.</title>
        <authorList>
            <person name="Shang Y."/>
            <person name="Xiao G."/>
            <person name="Zheng P."/>
            <person name="Cen K."/>
            <person name="Zhan S."/>
            <person name="Wang C."/>
        </authorList>
    </citation>
    <scope>NUCLEOTIDE SEQUENCE [LARGE SCALE GENOMIC DNA]</scope>
    <source>
        <strain evidence="12 13">ARSEF 2679</strain>
    </source>
</reference>
<evidence type="ECO:0000256" key="3">
    <source>
        <dbReference type="ARBA" id="ARBA00022630"/>
    </source>
</evidence>
<dbReference type="EMBL" id="AZHB01000033">
    <property type="protein sequence ID" value="OAA53697.1"/>
    <property type="molecule type" value="Genomic_DNA"/>
</dbReference>
<dbReference type="Gene3D" id="3.30.560.10">
    <property type="entry name" value="Glucose Oxidase, domain 3"/>
    <property type="match status" value="1"/>
</dbReference>
<comment type="cofactor">
    <cofactor evidence="1 7">
        <name>FAD</name>
        <dbReference type="ChEBI" id="CHEBI:57692"/>
    </cofactor>
</comment>
<feature type="binding site" evidence="7">
    <location>
        <begin position="33"/>
        <end position="34"/>
    </location>
    <ligand>
        <name>FAD</name>
        <dbReference type="ChEBI" id="CHEBI:57692"/>
    </ligand>
</feature>
<evidence type="ECO:0000256" key="2">
    <source>
        <dbReference type="ARBA" id="ARBA00010790"/>
    </source>
</evidence>
<dbReference type="InterPro" id="IPR000172">
    <property type="entry name" value="GMC_OxRdtase_N"/>
</dbReference>
<feature type="signal peptide" evidence="9">
    <location>
        <begin position="1"/>
        <end position="21"/>
    </location>
</feature>
<dbReference type="PROSITE" id="PS00623">
    <property type="entry name" value="GMC_OXRED_1"/>
    <property type="match status" value="1"/>
</dbReference>
<dbReference type="PANTHER" id="PTHR11552">
    <property type="entry name" value="GLUCOSE-METHANOL-CHOLINE GMC OXIDOREDUCTASE"/>
    <property type="match status" value="1"/>
</dbReference>
<keyword evidence="4 7" id="KW-0274">FAD</keyword>
<feature type="domain" description="Glucose-methanol-choline oxidoreductase N-terminal" evidence="11">
    <location>
        <begin position="296"/>
        <end position="310"/>
    </location>
</feature>
<dbReference type="OrthoDB" id="269227at2759"/>
<dbReference type="Proteomes" id="UP000076744">
    <property type="component" value="Unassembled WGS sequence"/>
</dbReference>
<dbReference type="SUPFAM" id="SSF54373">
    <property type="entry name" value="FAD-linked reductases, C-terminal domain"/>
    <property type="match status" value="1"/>
</dbReference>
<dbReference type="InterPro" id="IPR027424">
    <property type="entry name" value="Glucose_Oxidase_domain_2"/>
</dbReference>
<protein>
    <submittedName>
        <fullName evidence="12">GMC oxidoreductase</fullName>
    </submittedName>
</protein>
<feature type="active site" description="Proton acceptor" evidence="6">
    <location>
        <position position="564"/>
    </location>
</feature>
<comment type="similarity">
    <text evidence="2 8">Belongs to the GMC oxidoreductase family.</text>
</comment>
<evidence type="ECO:0000256" key="9">
    <source>
        <dbReference type="SAM" id="SignalP"/>
    </source>
</evidence>
<dbReference type="AlphaFoldDB" id="A0A167LYR0"/>
<feature type="domain" description="Glucose-methanol-choline oxidoreductase N-terminal" evidence="10">
    <location>
        <begin position="101"/>
        <end position="124"/>
    </location>
</feature>
<evidence type="ECO:0000256" key="1">
    <source>
        <dbReference type="ARBA" id="ARBA00001974"/>
    </source>
</evidence>
<evidence type="ECO:0000256" key="6">
    <source>
        <dbReference type="PIRSR" id="PIRSR000137-1"/>
    </source>
</evidence>
<dbReference type="Pfam" id="PF00732">
    <property type="entry name" value="GMC_oxred_N"/>
    <property type="match status" value="1"/>
</dbReference>
<dbReference type="RefSeq" id="XP_018700565.1">
    <property type="nucleotide sequence ID" value="XM_018852239.1"/>
</dbReference>
<gene>
    <name evidence="12" type="ORF">ISF_08636</name>
</gene>
<dbReference type="InterPro" id="IPR036188">
    <property type="entry name" value="FAD/NAD-bd_sf"/>
</dbReference>